<evidence type="ECO:0000313" key="5">
    <source>
        <dbReference type="EMBL" id="OJJ25520.1"/>
    </source>
</evidence>
<reference evidence="5" key="1">
    <citation type="submission" date="2016-10" db="EMBL/GenBank/DDBJ databases">
        <title>CRISPR-Cas defence system in Roseofilum reptotaenium: evidence of a bacteriophage-cyanobacterium arms race in the coral black band disease.</title>
        <authorList>
            <person name="Buerger P."/>
            <person name="Wood-Charlson E.M."/>
            <person name="Weynberg K.D."/>
            <person name="Willis B."/>
            <person name="Van Oppen M.J."/>
        </authorList>
    </citation>
    <scope>NUCLEOTIDE SEQUENCE [LARGE SCALE GENOMIC DNA]</scope>
    <source>
        <strain evidence="5">AO1-A</strain>
    </source>
</reference>
<dbReference type="InterPro" id="IPR005475">
    <property type="entry name" value="Transketolase-like_Pyr-bd"/>
</dbReference>
<dbReference type="SUPFAM" id="SSF52922">
    <property type="entry name" value="TK C-terminal domain-like"/>
    <property type="match status" value="1"/>
</dbReference>
<comment type="cofactor">
    <cofactor evidence="1">
        <name>thiamine diphosphate</name>
        <dbReference type="ChEBI" id="CHEBI:58937"/>
    </cofactor>
</comment>
<organism evidence="5 6">
    <name type="scientific">Roseofilum reptotaenium AO1-A</name>
    <dbReference type="NCBI Taxonomy" id="1925591"/>
    <lineage>
        <taxon>Bacteria</taxon>
        <taxon>Bacillati</taxon>
        <taxon>Cyanobacteriota</taxon>
        <taxon>Cyanophyceae</taxon>
        <taxon>Desertifilales</taxon>
        <taxon>Desertifilaceae</taxon>
        <taxon>Roseofilum</taxon>
    </lineage>
</organism>
<dbReference type="SUPFAM" id="SSF52518">
    <property type="entry name" value="Thiamin diphosphate-binding fold (THDP-binding)"/>
    <property type="match status" value="1"/>
</dbReference>
<proteinExistence type="predicted"/>
<dbReference type="Pfam" id="PF02779">
    <property type="entry name" value="Transket_pyr"/>
    <property type="match status" value="1"/>
</dbReference>
<dbReference type="CDD" id="cd07036">
    <property type="entry name" value="TPP_PYR_E1-PDHc-beta_like"/>
    <property type="match status" value="1"/>
</dbReference>
<dbReference type="AlphaFoldDB" id="A0A1L9QS52"/>
<dbReference type="GO" id="GO:0016491">
    <property type="term" value="F:oxidoreductase activity"/>
    <property type="evidence" value="ECO:0007669"/>
    <property type="project" value="UniProtKB-KW"/>
</dbReference>
<name>A0A1L9QS52_9CYAN</name>
<dbReference type="SMART" id="SM00861">
    <property type="entry name" value="Transket_pyr"/>
    <property type="match status" value="1"/>
</dbReference>
<dbReference type="Gene3D" id="3.40.50.970">
    <property type="match status" value="1"/>
</dbReference>
<protein>
    <submittedName>
        <fullName evidence="5">Alpha-ketoacid dehydrogenase subunit beta</fullName>
    </submittedName>
</protein>
<sequence>MERTLSYTEAVCEATDQEMGRDPSVILFGLDVDDPKAILGTTKGLVDKYGPERVFGTPLSEDAMTGAAIGMALAGVRPIHVHIRMDFLMLAMNQLVNIAAKSRYMYADLVSVPLVVRSLIGKSWGQGAQHSQGLYSYFMHVPGLKVVAPTTPYDAKGCLIAAIRDDDPVMFVEHRILHYQKGPVPESAYTVEPGKARITAPGEDVTLVGISYMQVECLRAQRYLEDIGIQAEVIDPIWLSPLDIDTIVQSVRKTRRLCVVDNGWTSCGASAEIIAQVTERLQGEGDIRVKRMGFAPVTCPTTPNLEAEFYPNGRKIAATAFDLVKGDATGWFPEERDDLKDIEFKGPF</sequence>
<dbReference type="InterPro" id="IPR009014">
    <property type="entry name" value="Transketo_C/PFOR_II"/>
</dbReference>
<keyword evidence="2" id="KW-0560">Oxidoreductase</keyword>
<dbReference type="STRING" id="1925591.BI308_11165"/>
<dbReference type="Proteomes" id="UP000183940">
    <property type="component" value="Unassembled WGS sequence"/>
</dbReference>
<dbReference type="InterPro" id="IPR029061">
    <property type="entry name" value="THDP-binding"/>
</dbReference>
<accession>A0A1L9QS52</accession>
<evidence type="ECO:0000313" key="6">
    <source>
        <dbReference type="Proteomes" id="UP000183940"/>
    </source>
</evidence>
<evidence type="ECO:0000256" key="2">
    <source>
        <dbReference type="ARBA" id="ARBA00023002"/>
    </source>
</evidence>
<keyword evidence="3" id="KW-0786">Thiamine pyrophosphate</keyword>
<dbReference type="EMBL" id="MLAW01000016">
    <property type="protein sequence ID" value="OJJ25520.1"/>
    <property type="molecule type" value="Genomic_DNA"/>
</dbReference>
<keyword evidence="6" id="KW-1185">Reference proteome</keyword>
<dbReference type="InterPro" id="IPR033248">
    <property type="entry name" value="Transketolase_C"/>
</dbReference>
<evidence type="ECO:0000256" key="3">
    <source>
        <dbReference type="ARBA" id="ARBA00023052"/>
    </source>
</evidence>
<evidence type="ECO:0000259" key="4">
    <source>
        <dbReference type="SMART" id="SM00861"/>
    </source>
</evidence>
<evidence type="ECO:0000256" key="1">
    <source>
        <dbReference type="ARBA" id="ARBA00001964"/>
    </source>
</evidence>
<dbReference type="Gene3D" id="3.40.50.920">
    <property type="match status" value="1"/>
</dbReference>
<comment type="caution">
    <text evidence="5">The sequence shown here is derived from an EMBL/GenBank/DDBJ whole genome shotgun (WGS) entry which is preliminary data.</text>
</comment>
<dbReference type="Pfam" id="PF02780">
    <property type="entry name" value="Transketolase_C"/>
    <property type="match status" value="1"/>
</dbReference>
<gene>
    <name evidence="5" type="ORF">BI308_11165</name>
</gene>
<feature type="domain" description="Transketolase-like pyrimidine-binding" evidence="4">
    <location>
        <begin position="5"/>
        <end position="180"/>
    </location>
</feature>
<dbReference type="PANTHER" id="PTHR43257">
    <property type="entry name" value="PYRUVATE DEHYDROGENASE E1 COMPONENT BETA SUBUNIT"/>
    <property type="match status" value="1"/>
</dbReference>
<dbReference type="PANTHER" id="PTHR43257:SF2">
    <property type="entry name" value="PYRUVATE DEHYDROGENASE E1 COMPONENT SUBUNIT BETA"/>
    <property type="match status" value="1"/>
</dbReference>
<dbReference type="FunFam" id="3.40.50.970:FF:000001">
    <property type="entry name" value="Pyruvate dehydrogenase E1 beta subunit"/>
    <property type="match status" value="1"/>
</dbReference>